<comment type="caution">
    <text evidence="2">The sequence shown here is derived from an EMBL/GenBank/DDBJ whole genome shotgun (WGS) entry which is preliminary data.</text>
</comment>
<name>A0A6L5Z0E8_9RHOB</name>
<dbReference type="InterPro" id="IPR021323">
    <property type="entry name" value="DUF2927"/>
</dbReference>
<dbReference type="PROSITE" id="PS51257">
    <property type="entry name" value="PROKAR_LIPOPROTEIN"/>
    <property type="match status" value="1"/>
</dbReference>
<sequence length="457" mass="49735">MIARLAATAAILAALAGCGLAPPSQPASRAVATGPAATDVAFPAETLPRGVARANRQLAADFLDLTFALERGETLRGLLRHEGPIRVYLRSPELAPYAGDIENLLRRFRDEARIDIRSTRDPSEARIHIDGVPLAELQRIDAGAACFIVPGETSWSGFRARSGRDRLRWSSQRTLGVTAIFIPTDSFPQDIRDCLHEELAQALGPANDLYRLPDSVFNDDNFHSILTPFDMLMLRALYDDALRSGLPHSVVAGRIGPILARINPQGEGIGELPRAPASAEFKRSIEEALTRRHGAARRIAAANRALAAAQRLQPADHRLGVALITRGRLTRDQAPERAAADFRAAYRLFRDRYGPDDIRTAQAALHVALTALEQADFDAADRLATQAIPVARRGHNAVLLSSLLAIRAAALTATGDRTGARQAQLDHLRWARYAYGDGNGTRAREQARLEALLPQMN</sequence>
<dbReference type="Pfam" id="PF11150">
    <property type="entry name" value="DUF2927"/>
    <property type="match status" value="1"/>
</dbReference>
<dbReference type="AlphaFoldDB" id="A0A6L5Z0E8"/>
<evidence type="ECO:0000313" key="2">
    <source>
        <dbReference type="EMBL" id="MSU89779.1"/>
    </source>
</evidence>
<feature type="chain" id="PRO_5026841635" evidence="1">
    <location>
        <begin position="22"/>
        <end position="457"/>
    </location>
</feature>
<dbReference type="InterPro" id="IPR011990">
    <property type="entry name" value="TPR-like_helical_dom_sf"/>
</dbReference>
<dbReference type="EMBL" id="WIND01000005">
    <property type="protein sequence ID" value="MSU89779.1"/>
    <property type="molecule type" value="Genomic_DNA"/>
</dbReference>
<keyword evidence="3" id="KW-1185">Reference proteome</keyword>
<proteinExistence type="predicted"/>
<dbReference type="Proteomes" id="UP000474957">
    <property type="component" value="Unassembled WGS sequence"/>
</dbReference>
<evidence type="ECO:0000313" key="3">
    <source>
        <dbReference type="Proteomes" id="UP000474957"/>
    </source>
</evidence>
<keyword evidence="1" id="KW-0732">Signal</keyword>
<gene>
    <name evidence="2" type="ORF">GE300_09130</name>
</gene>
<accession>A0A6L5Z0E8</accession>
<evidence type="ECO:0000256" key="1">
    <source>
        <dbReference type="SAM" id="SignalP"/>
    </source>
</evidence>
<feature type="signal peptide" evidence="1">
    <location>
        <begin position="1"/>
        <end position="21"/>
    </location>
</feature>
<reference evidence="2 3" key="1">
    <citation type="submission" date="2019-10" db="EMBL/GenBank/DDBJ databases">
        <title>Cognatihalovulum marinum gen. nov. sp. nov., a new member of the family Rhodobacteraceae isolated from deep seawater of the Northwest Indian Ocean.</title>
        <authorList>
            <person name="Ruan C."/>
            <person name="Wang J."/>
            <person name="Zheng X."/>
            <person name="Song L."/>
            <person name="Zhu Y."/>
            <person name="Huang Y."/>
            <person name="Lu Z."/>
            <person name="Du W."/>
            <person name="Huang L."/>
            <person name="Dai X."/>
        </authorList>
    </citation>
    <scope>NUCLEOTIDE SEQUENCE [LARGE SCALE GENOMIC DNA]</scope>
    <source>
        <strain evidence="2 3">2CG4</strain>
    </source>
</reference>
<organism evidence="2 3">
    <name type="scientific">Halovulum marinum</name>
    <dbReference type="NCBI Taxonomy" id="2662447"/>
    <lineage>
        <taxon>Bacteria</taxon>
        <taxon>Pseudomonadati</taxon>
        <taxon>Pseudomonadota</taxon>
        <taxon>Alphaproteobacteria</taxon>
        <taxon>Rhodobacterales</taxon>
        <taxon>Paracoccaceae</taxon>
        <taxon>Halovulum</taxon>
    </lineage>
</organism>
<dbReference type="RefSeq" id="WP_154446265.1">
    <property type="nucleotide sequence ID" value="NZ_WIND01000005.1"/>
</dbReference>
<dbReference type="Gene3D" id="1.25.40.10">
    <property type="entry name" value="Tetratricopeptide repeat domain"/>
    <property type="match status" value="1"/>
</dbReference>
<protein>
    <submittedName>
        <fullName evidence="2">DUF2927 domain-containing protein</fullName>
    </submittedName>
</protein>